<reference evidence="14 15" key="1">
    <citation type="submission" date="2019-01" db="EMBL/GenBank/DDBJ databases">
        <title>Sequencing of cultivated peanut Arachis hypogaea provides insights into genome evolution and oil improvement.</title>
        <authorList>
            <person name="Chen X."/>
        </authorList>
    </citation>
    <scope>NUCLEOTIDE SEQUENCE [LARGE SCALE GENOMIC DNA]</scope>
    <source>
        <strain evidence="15">cv. Fuhuasheng</strain>
        <tissue evidence="14">Leaves</tissue>
    </source>
</reference>
<feature type="transmembrane region" description="Helical" evidence="13">
    <location>
        <begin position="394"/>
        <end position="413"/>
    </location>
</feature>
<dbReference type="GO" id="GO:0042761">
    <property type="term" value="P:very long-chain fatty acid biosynthetic process"/>
    <property type="evidence" value="ECO:0007669"/>
    <property type="project" value="TreeGrafter"/>
</dbReference>
<gene>
    <name evidence="14" type="ORF">Ahy_B10g101381</name>
</gene>
<name>A0A444WZL8_ARAHY</name>
<comment type="catalytic activity">
    <reaction evidence="12">
        <text>a very-long-chain acyl-CoA + malonyl-CoA + H(+) = a very-long-chain 3-oxoacyl-CoA + CO2 + CoA</text>
        <dbReference type="Rhea" id="RHEA:32727"/>
        <dbReference type="ChEBI" id="CHEBI:15378"/>
        <dbReference type="ChEBI" id="CHEBI:16526"/>
        <dbReference type="ChEBI" id="CHEBI:57287"/>
        <dbReference type="ChEBI" id="CHEBI:57384"/>
        <dbReference type="ChEBI" id="CHEBI:90725"/>
        <dbReference type="ChEBI" id="CHEBI:90736"/>
        <dbReference type="EC" id="2.3.1.199"/>
    </reaction>
</comment>
<evidence type="ECO:0000256" key="4">
    <source>
        <dbReference type="ARBA" id="ARBA00022516"/>
    </source>
</evidence>
<dbReference type="STRING" id="3818.A0A444WZL8"/>
<dbReference type="GO" id="GO:0019367">
    <property type="term" value="P:fatty acid elongation, saturated fatty acid"/>
    <property type="evidence" value="ECO:0007669"/>
    <property type="project" value="TreeGrafter"/>
</dbReference>
<evidence type="ECO:0000256" key="10">
    <source>
        <dbReference type="ARBA" id="ARBA00023136"/>
    </source>
</evidence>
<evidence type="ECO:0000313" key="14">
    <source>
        <dbReference type="EMBL" id="RYQ82813.1"/>
    </source>
</evidence>
<dbReference type="PANTHER" id="PTHR11157">
    <property type="entry name" value="FATTY ACID ACYL TRANSFERASE-RELATED"/>
    <property type="match status" value="1"/>
</dbReference>
<evidence type="ECO:0000256" key="11">
    <source>
        <dbReference type="ARBA" id="ARBA00023160"/>
    </source>
</evidence>
<comment type="similarity">
    <text evidence="2">Belongs to the ELO family.</text>
</comment>
<evidence type="ECO:0000256" key="8">
    <source>
        <dbReference type="ARBA" id="ARBA00022989"/>
    </source>
</evidence>
<feature type="transmembrane region" description="Helical" evidence="13">
    <location>
        <begin position="36"/>
        <end position="55"/>
    </location>
</feature>
<dbReference type="GO" id="GO:0005789">
    <property type="term" value="C:endoplasmic reticulum membrane"/>
    <property type="evidence" value="ECO:0007669"/>
    <property type="project" value="TreeGrafter"/>
</dbReference>
<keyword evidence="11" id="KW-0275">Fatty acid biosynthesis</keyword>
<sequence>MTANAMISGLQYWLVNHPTILNFQWDPPQTPFSSTMFLSAAVLSYLSLILILSVLPLPPLSPNLLKPLTALHNLSLLILSLAMSLGCALTTLSHIPHLNWAICFPPNTRPNGPLFFWAYVFYLSKILEFLDTLFIVLSRSFARLTFLHVYHHATVLVMCYLWLQTSQSLFPVALVTNASVHVLMYGYYFLSGLGIRPRWKRAVTDCQIVQFVFSFAVSGLMLYQHFYGSGCSGIWGWCFNAVFNASLLALFVDFHLKTLEYWLVNHPTIKNFTWTPGKTMASTPQFLCFTILSYLSSIFILPQMKSLPSIPQSILRPISAVHNTSLLLLSFVMALGCLLSTISHAPHVHWIICFPPQTKPTGPIFFWAYIFYLSKILEFMDTLLIILSNSIQRLSFLHVYHHSNVVIMCYIWLQTSQTLFPAVLFTNASVHVLMYAYYLSCALGVRPKWKKLVTNIQIMQFYSSFVVLSLMLYYHFTGSGCSGVWGWTFNVVFYSSLLVLFVDFHKKNYGSTANSKKKFTLNNVKQDYSKGLFCAYHIS</sequence>
<feature type="transmembrane region" description="Helical" evidence="13">
    <location>
        <begin position="482"/>
        <end position="502"/>
    </location>
</feature>
<dbReference type="InterPro" id="IPR030457">
    <property type="entry name" value="ELO_CS"/>
</dbReference>
<keyword evidence="8 13" id="KW-1133">Transmembrane helix</keyword>
<comment type="subcellular location">
    <subcellularLocation>
        <location evidence="1">Membrane</location>
        <topology evidence="1">Multi-pass membrane protein</topology>
    </subcellularLocation>
</comment>
<dbReference type="EC" id="2.3.1.199" evidence="3"/>
<dbReference type="AlphaFoldDB" id="A0A444WZL8"/>
<feature type="transmembrane region" description="Helical" evidence="13">
    <location>
        <begin position="452"/>
        <end position="476"/>
    </location>
</feature>
<keyword evidence="7" id="KW-0276">Fatty acid metabolism</keyword>
<keyword evidence="5" id="KW-0808">Transferase</keyword>
<feature type="transmembrane region" description="Helical" evidence="13">
    <location>
        <begin position="202"/>
        <end position="222"/>
    </location>
</feature>
<dbReference type="Pfam" id="PF01151">
    <property type="entry name" value="ELO"/>
    <property type="match status" value="2"/>
</dbReference>
<dbReference type="GO" id="GO:0030148">
    <property type="term" value="P:sphingolipid biosynthetic process"/>
    <property type="evidence" value="ECO:0007669"/>
    <property type="project" value="TreeGrafter"/>
</dbReference>
<feature type="transmembrane region" description="Helical" evidence="13">
    <location>
        <begin position="115"/>
        <end position="137"/>
    </location>
</feature>
<dbReference type="PROSITE" id="PS01188">
    <property type="entry name" value="ELO"/>
    <property type="match status" value="2"/>
</dbReference>
<keyword evidence="15" id="KW-1185">Reference proteome</keyword>
<keyword evidence="10 13" id="KW-0472">Membrane</keyword>
<keyword evidence="9" id="KW-0443">Lipid metabolism</keyword>
<evidence type="ECO:0000256" key="5">
    <source>
        <dbReference type="ARBA" id="ARBA00022679"/>
    </source>
</evidence>
<feature type="transmembrane region" description="Helical" evidence="13">
    <location>
        <begin position="326"/>
        <end position="344"/>
    </location>
</feature>
<evidence type="ECO:0000256" key="9">
    <source>
        <dbReference type="ARBA" id="ARBA00023098"/>
    </source>
</evidence>
<feature type="transmembrane region" description="Helical" evidence="13">
    <location>
        <begin position="364"/>
        <end position="387"/>
    </location>
</feature>
<organism evidence="14 15">
    <name type="scientific">Arachis hypogaea</name>
    <name type="common">Peanut</name>
    <dbReference type="NCBI Taxonomy" id="3818"/>
    <lineage>
        <taxon>Eukaryota</taxon>
        <taxon>Viridiplantae</taxon>
        <taxon>Streptophyta</taxon>
        <taxon>Embryophyta</taxon>
        <taxon>Tracheophyta</taxon>
        <taxon>Spermatophyta</taxon>
        <taxon>Magnoliopsida</taxon>
        <taxon>eudicotyledons</taxon>
        <taxon>Gunneridae</taxon>
        <taxon>Pentapetalae</taxon>
        <taxon>rosids</taxon>
        <taxon>fabids</taxon>
        <taxon>Fabales</taxon>
        <taxon>Fabaceae</taxon>
        <taxon>Papilionoideae</taxon>
        <taxon>50 kb inversion clade</taxon>
        <taxon>dalbergioids sensu lato</taxon>
        <taxon>Dalbergieae</taxon>
        <taxon>Pterocarpus clade</taxon>
        <taxon>Arachis</taxon>
    </lineage>
</organism>
<dbReference type="GO" id="GO:0034625">
    <property type="term" value="P:fatty acid elongation, monounsaturated fatty acid"/>
    <property type="evidence" value="ECO:0007669"/>
    <property type="project" value="TreeGrafter"/>
</dbReference>
<protein>
    <recommendedName>
        <fullName evidence="3">very-long-chain 3-oxoacyl-CoA synthase</fullName>
        <ecNumber evidence="3">2.3.1.199</ecNumber>
    </recommendedName>
</protein>
<feature type="transmembrane region" description="Helical" evidence="13">
    <location>
        <begin position="419"/>
        <end position="440"/>
    </location>
</feature>
<feature type="transmembrane region" description="Helical" evidence="13">
    <location>
        <begin position="144"/>
        <end position="163"/>
    </location>
</feature>
<keyword evidence="4" id="KW-0444">Lipid biosynthesis</keyword>
<keyword evidence="6 13" id="KW-0812">Transmembrane</keyword>
<evidence type="ECO:0000313" key="15">
    <source>
        <dbReference type="Proteomes" id="UP000289738"/>
    </source>
</evidence>
<dbReference type="Proteomes" id="UP000289738">
    <property type="component" value="Chromosome B10"/>
</dbReference>
<dbReference type="GO" id="GO:0009922">
    <property type="term" value="F:fatty acid elongase activity"/>
    <property type="evidence" value="ECO:0007669"/>
    <property type="project" value="UniProtKB-EC"/>
</dbReference>
<dbReference type="PANTHER" id="PTHR11157:SF134">
    <property type="entry name" value="ELONGATION OF FATTY ACIDS PROTEIN 1-RELATED"/>
    <property type="match status" value="1"/>
</dbReference>
<evidence type="ECO:0000256" key="2">
    <source>
        <dbReference type="ARBA" id="ARBA00007263"/>
    </source>
</evidence>
<dbReference type="GO" id="GO:0034626">
    <property type="term" value="P:fatty acid elongation, polyunsaturated fatty acid"/>
    <property type="evidence" value="ECO:0007669"/>
    <property type="project" value="TreeGrafter"/>
</dbReference>
<feature type="transmembrane region" description="Helical" evidence="13">
    <location>
        <begin position="169"/>
        <end position="190"/>
    </location>
</feature>
<feature type="transmembrane region" description="Helical" evidence="13">
    <location>
        <begin position="76"/>
        <end position="95"/>
    </location>
</feature>
<evidence type="ECO:0000256" key="13">
    <source>
        <dbReference type="SAM" id="Phobius"/>
    </source>
</evidence>
<evidence type="ECO:0000256" key="1">
    <source>
        <dbReference type="ARBA" id="ARBA00004141"/>
    </source>
</evidence>
<evidence type="ECO:0000256" key="6">
    <source>
        <dbReference type="ARBA" id="ARBA00022692"/>
    </source>
</evidence>
<accession>A0A444WZL8</accession>
<evidence type="ECO:0000256" key="12">
    <source>
        <dbReference type="ARBA" id="ARBA00047375"/>
    </source>
</evidence>
<dbReference type="InterPro" id="IPR002076">
    <property type="entry name" value="ELO_fam"/>
</dbReference>
<evidence type="ECO:0000256" key="7">
    <source>
        <dbReference type="ARBA" id="ARBA00022832"/>
    </source>
</evidence>
<dbReference type="EMBL" id="SDMP01000020">
    <property type="protein sequence ID" value="RYQ82813.1"/>
    <property type="molecule type" value="Genomic_DNA"/>
</dbReference>
<evidence type="ECO:0000256" key="3">
    <source>
        <dbReference type="ARBA" id="ARBA00012307"/>
    </source>
</evidence>
<proteinExistence type="inferred from homology"/>
<comment type="caution">
    <text evidence="14">The sequence shown here is derived from an EMBL/GenBank/DDBJ whole genome shotgun (WGS) entry which is preliminary data.</text>
</comment>